<dbReference type="InterPro" id="IPR052347">
    <property type="entry name" value="Isochorismatase_Nicotinamidase"/>
</dbReference>
<proteinExistence type="inferred from homology"/>
<comment type="similarity">
    <text evidence="1">Belongs to the isochorismatase family.</text>
</comment>
<evidence type="ECO:0000256" key="7">
    <source>
        <dbReference type="ARBA" id="ARBA00043224"/>
    </source>
</evidence>
<dbReference type="PATRIC" id="fig|1298851.3.peg.710"/>
<dbReference type="GO" id="GO:0008936">
    <property type="term" value="F:nicotinamidase activity"/>
    <property type="evidence" value="ECO:0007669"/>
    <property type="project" value="UniProtKB-EC"/>
</dbReference>
<keyword evidence="4 9" id="KW-0378">Hydrolase</keyword>
<feature type="domain" description="Isochorismatase-like" evidence="8">
    <location>
        <begin position="13"/>
        <end position="187"/>
    </location>
</feature>
<dbReference type="EC" id="3.5.1.19" evidence="6"/>
<evidence type="ECO:0000256" key="4">
    <source>
        <dbReference type="ARBA" id="ARBA00022801"/>
    </source>
</evidence>
<dbReference type="InterPro" id="IPR036380">
    <property type="entry name" value="Isochorismatase-like_sf"/>
</dbReference>
<organism evidence="9 10">
    <name type="scientific">Thermosulfidibacter takaii (strain DSM 17441 / JCM 13301 / NBRC 103674 / ABI70S6)</name>
    <dbReference type="NCBI Taxonomy" id="1298851"/>
    <lineage>
        <taxon>Bacteria</taxon>
        <taxon>Pseudomonadati</taxon>
        <taxon>Thermosulfidibacterota</taxon>
        <taxon>Thermosulfidibacteria</taxon>
        <taxon>Thermosulfidibacterales</taxon>
        <taxon>Thermosulfidibacteraceae</taxon>
    </lineage>
</organism>
<dbReference type="PANTHER" id="PTHR11080:SF2">
    <property type="entry name" value="LD05707P"/>
    <property type="match status" value="1"/>
</dbReference>
<dbReference type="GO" id="GO:0046872">
    <property type="term" value="F:metal ion binding"/>
    <property type="evidence" value="ECO:0007669"/>
    <property type="project" value="UniProtKB-KW"/>
</dbReference>
<dbReference type="PANTHER" id="PTHR11080">
    <property type="entry name" value="PYRAZINAMIDASE/NICOTINAMIDASE"/>
    <property type="match status" value="1"/>
</dbReference>
<dbReference type="Proteomes" id="UP000063234">
    <property type="component" value="Chromosome"/>
</dbReference>
<evidence type="ECO:0000256" key="3">
    <source>
        <dbReference type="ARBA" id="ARBA00022723"/>
    </source>
</evidence>
<gene>
    <name evidence="9" type="primary">pncA</name>
    <name evidence="9" type="ORF">TST_0684</name>
</gene>
<evidence type="ECO:0000259" key="8">
    <source>
        <dbReference type="Pfam" id="PF00857"/>
    </source>
</evidence>
<dbReference type="InterPro" id="IPR000868">
    <property type="entry name" value="Isochorismatase-like_dom"/>
</dbReference>
<dbReference type="AlphaFoldDB" id="A0A0S3QT26"/>
<dbReference type="OrthoDB" id="9796485at2"/>
<keyword evidence="3" id="KW-0479">Metal-binding</keyword>
<dbReference type="KEGG" id="ttk:TST_0684"/>
<dbReference type="Gene3D" id="3.40.50.850">
    <property type="entry name" value="Isochorismatase-like"/>
    <property type="match status" value="1"/>
</dbReference>
<evidence type="ECO:0000256" key="2">
    <source>
        <dbReference type="ARBA" id="ARBA00022642"/>
    </source>
</evidence>
<evidence type="ECO:0000313" key="9">
    <source>
        <dbReference type="EMBL" id="BAT71490.1"/>
    </source>
</evidence>
<dbReference type="SUPFAM" id="SSF52499">
    <property type="entry name" value="Isochorismatase-like hydrolases"/>
    <property type="match status" value="1"/>
</dbReference>
<dbReference type="RefSeq" id="WP_068549483.1">
    <property type="nucleotide sequence ID" value="NZ_AP013035.1"/>
</dbReference>
<keyword evidence="10" id="KW-1185">Reference proteome</keyword>
<dbReference type="Pfam" id="PF00857">
    <property type="entry name" value="Isochorismatase"/>
    <property type="match status" value="1"/>
</dbReference>
<evidence type="ECO:0000256" key="6">
    <source>
        <dbReference type="ARBA" id="ARBA00039017"/>
    </source>
</evidence>
<accession>A0A0S3QT26</accession>
<comment type="pathway">
    <text evidence="5">Cofactor biosynthesis; nicotinate biosynthesis; nicotinate from nicotinamide: step 1/1.</text>
</comment>
<protein>
    <recommendedName>
        <fullName evidence="6">nicotinamidase</fullName>
        <ecNumber evidence="6">3.5.1.19</ecNumber>
    </recommendedName>
    <alternativeName>
        <fullName evidence="7">Nicotinamide deamidase</fullName>
    </alternativeName>
</protein>
<reference evidence="10" key="1">
    <citation type="journal article" date="2018" name="Science">
        <title>A primordial and reversible TCA cycle in a facultatively chemolithoautotrophic thermophile.</title>
        <authorList>
            <person name="Nunoura T."/>
            <person name="Chikaraishi Y."/>
            <person name="Izaki R."/>
            <person name="Suwa T."/>
            <person name="Sato T."/>
            <person name="Harada T."/>
            <person name="Mori K."/>
            <person name="Kato Y."/>
            <person name="Miyazaki M."/>
            <person name="Shimamura S."/>
            <person name="Yanagawa K."/>
            <person name="Shuto A."/>
            <person name="Ohkouchi N."/>
            <person name="Fujita N."/>
            <person name="Takaki Y."/>
            <person name="Atomi H."/>
            <person name="Takai K."/>
        </authorList>
    </citation>
    <scope>NUCLEOTIDE SEQUENCE [LARGE SCALE GENOMIC DNA]</scope>
    <source>
        <strain evidence="10">DSM 17441 / JCM 13301 / NBRC 103674 / ABI70S6</strain>
    </source>
</reference>
<dbReference type="CDD" id="cd01011">
    <property type="entry name" value="nicotinamidase"/>
    <property type="match status" value="1"/>
</dbReference>
<name>A0A0S3QT26_THET7</name>
<evidence type="ECO:0000313" key="10">
    <source>
        <dbReference type="Proteomes" id="UP000063234"/>
    </source>
</evidence>
<keyword evidence="2" id="KW-0662">Pyridine nucleotide biosynthesis</keyword>
<dbReference type="STRING" id="1298851.TST_0684"/>
<dbReference type="GO" id="GO:0019363">
    <property type="term" value="P:pyridine nucleotide biosynthetic process"/>
    <property type="evidence" value="ECO:0007669"/>
    <property type="project" value="UniProtKB-KW"/>
</dbReference>
<sequence length="192" mass="21138">MASAEIMITSRDALIVVDVQNDFIDGSLPVPNAESIIPNVNKYIALFSSKGNPLFFTRDWHPENHISFKENGGVWPKHCVQHTEGAQFHPAVKIPEDNVFIISKGTDPAFDAYSGFQGTILDQLLKERGIKRLFICGLATDYCVYNTALGGLNLGYQVFVLLDAIKGVNINPDDSEKALERLYQLGAVGLVI</sequence>
<evidence type="ECO:0000256" key="1">
    <source>
        <dbReference type="ARBA" id="ARBA00006336"/>
    </source>
</evidence>
<evidence type="ECO:0000256" key="5">
    <source>
        <dbReference type="ARBA" id="ARBA00037900"/>
    </source>
</evidence>
<dbReference type="EMBL" id="AP013035">
    <property type="protein sequence ID" value="BAT71490.1"/>
    <property type="molecule type" value="Genomic_DNA"/>
</dbReference>